<reference evidence="2 3" key="1">
    <citation type="submission" date="2023-07" db="EMBL/GenBank/DDBJ databases">
        <title>Citrobacter selenititolerans sp. nov., isolated from seleniferous soil.</title>
        <authorList>
            <person name="Zhang S."/>
            <person name="Li K."/>
            <person name="Peng J."/>
            <person name="Wang H."/>
            <person name="Sun J."/>
            <person name="Guo Y."/>
        </authorList>
    </citation>
    <scope>NUCLEOTIDE SEQUENCE [LARGE SCALE GENOMIC DNA]</scope>
    <source>
        <strain evidence="2 3">S2-9</strain>
    </source>
</reference>
<sequence length="121" mass="13790">MDWYLKVLKNYIGFGGRARRKEYWMFVLVNGIFTVVLAVLDKMFGWEGTAGEGMLTSIYGVLIFLPGLAVLFRRLHDTDRTAWWLLILLIPIIGWLVIFIFTCQSGVSGENRFGADPKLNA</sequence>
<comment type="caution">
    <text evidence="2">The sequence shown here is derived from an EMBL/GenBank/DDBJ whole genome shotgun (WGS) entry which is preliminary data.</text>
</comment>
<keyword evidence="1" id="KW-1133">Transmembrane helix</keyword>
<proteinExistence type="predicted"/>
<dbReference type="RefSeq" id="WP_203359894.1">
    <property type="nucleotide sequence ID" value="NZ_JAUJYW010000012.1"/>
</dbReference>
<dbReference type="PANTHER" id="PTHR34980:SF2">
    <property type="entry name" value="INNER MEMBRANE PROTEIN YHAH-RELATED"/>
    <property type="match status" value="1"/>
</dbReference>
<organism evidence="2 3">
    <name type="scientific">Citrobacter enshiensis</name>
    <dbReference type="NCBI Taxonomy" id="2971264"/>
    <lineage>
        <taxon>Bacteria</taxon>
        <taxon>Pseudomonadati</taxon>
        <taxon>Pseudomonadota</taxon>
        <taxon>Gammaproteobacteria</taxon>
        <taxon>Enterobacterales</taxon>
        <taxon>Enterobacteriaceae</taxon>
        <taxon>Citrobacter</taxon>
    </lineage>
</organism>
<dbReference type="InterPro" id="IPR008523">
    <property type="entry name" value="DUF805"/>
</dbReference>
<keyword evidence="3" id="KW-1185">Reference proteome</keyword>
<feature type="transmembrane region" description="Helical" evidence="1">
    <location>
        <begin position="23"/>
        <end position="41"/>
    </location>
</feature>
<evidence type="ECO:0000313" key="2">
    <source>
        <dbReference type="EMBL" id="MDN8601940.1"/>
    </source>
</evidence>
<gene>
    <name evidence="2" type="ORF">Q0A17_21375</name>
</gene>
<keyword evidence="1" id="KW-0812">Transmembrane</keyword>
<accession>A0ABT8Q0T9</accession>
<dbReference type="EMBL" id="JAUJYW010000012">
    <property type="protein sequence ID" value="MDN8601940.1"/>
    <property type="molecule type" value="Genomic_DNA"/>
</dbReference>
<name>A0ABT8Q0T9_9ENTR</name>
<dbReference type="PANTHER" id="PTHR34980">
    <property type="entry name" value="INNER MEMBRANE PROTEIN-RELATED-RELATED"/>
    <property type="match status" value="1"/>
</dbReference>
<evidence type="ECO:0000313" key="3">
    <source>
        <dbReference type="Proteomes" id="UP001174867"/>
    </source>
</evidence>
<feature type="transmembrane region" description="Helical" evidence="1">
    <location>
        <begin position="53"/>
        <end position="71"/>
    </location>
</feature>
<protein>
    <submittedName>
        <fullName evidence="2">DUF805 domain-containing protein</fullName>
    </submittedName>
</protein>
<dbReference type="Proteomes" id="UP001174867">
    <property type="component" value="Unassembled WGS sequence"/>
</dbReference>
<feature type="transmembrane region" description="Helical" evidence="1">
    <location>
        <begin position="83"/>
        <end position="102"/>
    </location>
</feature>
<evidence type="ECO:0000256" key="1">
    <source>
        <dbReference type="SAM" id="Phobius"/>
    </source>
</evidence>
<keyword evidence="1" id="KW-0472">Membrane</keyword>
<dbReference type="Pfam" id="PF05656">
    <property type="entry name" value="DUF805"/>
    <property type="match status" value="1"/>
</dbReference>